<evidence type="ECO:0000313" key="9">
    <source>
        <dbReference type="EMBL" id="MDQ0352573.1"/>
    </source>
</evidence>
<dbReference type="PANTHER" id="PTHR10806:SF6">
    <property type="entry name" value="SIGNAL PEPTIDASE COMPLEX CATALYTIC SUBUNIT SEC11"/>
    <property type="match status" value="1"/>
</dbReference>
<dbReference type="Proteomes" id="UP001236723">
    <property type="component" value="Unassembled WGS sequence"/>
</dbReference>
<evidence type="ECO:0000256" key="7">
    <source>
        <dbReference type="SAM" id="Phobius"/>
    </source>
</evidence>
<protein>
    <recommendedName>
        <fullName evidence="6">Signal peptidase I</fullName>
        <ecNumber evidence="6">3.4.21.89</ecNumber>
    </recommendedName>
</protein>
<comment type="subcellular location">
    <subcellularLocation>
        <location evidence="1">Membrane</location>
    </subcellularLocation>
</comment>
<sequence>MAKKVWKWSLNIVLSLLAVLLLLTVYTSFQANNNPGNVPTFFGITPLTILSDSMDPEFISGDLVFIKNTEATKISSGDIITYQLGDMLVTHRVIDRVEQDGVIEYETKGDNVELPDQSLVSEQNLVGEYVFKIPKAGHLMQFASTPMGTLVLFGIPFVLYVAVEIYDRVKRRNDREQEAA</sequence>
<dbReference type="PANTHER" id="PTHR10806">
    <property type="entry name" value="SIGNAL PEPTIDASE COMPLEX CATALYTIC SUBUNIT SEC11"/>
    <property type="match status" value="1"/>
</dbReference>
<evidence type="ECO:0000259" key="8">
    <source>
        <dbReference type="Pfam" id="PF00717"/>
    </source>
</evidence>
<dbReference type="InterPro" id="IPR001733">
    <property type="entry name" value="Peptidase_S26B"/>
</dbReference>
<dbReference type="GO" id="GO:0016787">
    <property type="term" value="F:hydrolase activity"/>
    <property type="evidence" value="ECO:0007669"/>
    <property type="project" value="UniProtKB-KW"/>
</dbReference>
<keyword evidence="4 7" id="KW-1133">Transmembrane helix</keyword>
<dbReference type="SUPFAM" id="SSF51306">
    <property type="entry name" value="LexA/Signal peptidase"/>
    <property type="match status" value="1"/>
</dbReference>
<feature type="domain" description="Peptidase S24/S26A/S26B/S26C" evidence="8">
    <location>
        <begin position="47"/>
        <end position="102"/>
    </location>
</feature>
<evidence type="ECO:0000256" key="3">
    <source>
        <dbReference type="ARBA" id="ARBA00022692"/>
    </source>
</evidence>
<keyword evidence="9" id="KW-0378">Hydrolase</keyword>
<dbReference type="CDD" id="cd06462">
    <property type="entry name" value="Peptidase_S24_S26"/>
    <property type="match status" value="1"/>
</dbReference>
<feature type="transmembrane region" description="Helical" evidence="7">
    <location>
        <begin position="147"/>
        <end position="166"/>
    </location>
</feature>
<dbReference type="InterPro" id="IPR036286">
    <property type="entry name" value="LexA/Signal_pep-like_sf"/>
</dbReference>
<proteinExistence type="predicted"/>
<dbReference type="Pfam" id="PF00717">
    <property type="entry name" value="Peptidase_S24"/>
    <property type="match status" value="1"/>
</dbReference>
<dbReference type="InterPro" id="IPR015927">
    <property type="entry name" value="Peptidase_S24_S26A/B/C"/>
</dbReference>
<dbReference type="RefSeq" id="WP_307069261.1">
    <property type="nucleotide sequence ID" value="NZ_JAUSUP010000010.1"/>
</dbReference>
<reference evidence="9 10" key="1">
    <citation type="submission" date="2023-07" db="EMBL/GenBank/DDBJ databases">
        <title>Genomic Encyclopedia of Type Strains, Phase IV (KMG-IV): sequencing the most valuable type-strain genomes for metagenomic binning, comparative biology and taxonomic classification.</title>
        <authorList>
            <person name="Goeker M."/>
        </authorList>
    </citation>
    <scope>NUCLEOTIDE SEQUENCE [LARGE SCALE GENOMIC DNA]</scope>
    <source>
        <strain evidence="9 10">DSM 15448</strain>
    </source>
</reference>
<dbReference type="EC" id="3.4.21.89" evidence="6"/>
<organism evidence="9 10">
    <name type="scientific">Alkalibacillus filiformis</name>
    <dbReference type="NCBI Taxonomy" id="200990"/>
    <lineage>
        <taxon>Bacteria</taxon>
        <taxon>Bacillati</taxon>
        <taxon>Bacillota</taxon>
        <taxon>Bacilli</taxon>
        <taxon>Bacillales</taxon>
        <taxon>Bacillaceae</taxon>
        <taxon>Alkalibacillus</taxon>
    </lineage>
</organism>
<dbReference type="EMBL" id="JAUSUP010000010">
    <property type="protein sequence ID" value="MDQ0352573.1"/>
    <property type="molecule type" value="Genomic_DNA"/>
</dbReference>
<dbReference type="NCBIfam" id="TIGR02228">
    <property type="entry name" value="sigpep_I_arch"/>
    <property type="match status" value="1"/>
</dbReference>
<gene>
    <name evidence="9" type="ORF">J2R98_002420</name>
</gene>
<accession>A0ABU0DW89</accession>
<keyword evidence="10" id="KW-1185">Reference proteome</keyword>
<evidence type="ECO:0000313" key="10">
    <source>
        <dbReference type="Proteomes" id="UP001236723"/>
    </source>
</evidence>
<name>A0ABU0DW89_9BACI</name>
<dbReference type="PRINTS" id="PR00728">
    <property type="entry name" value="SIGNALPTASE"/>
</dbReference>
<keyword evidence="5 7" id="KW-0472">Membrane</keyword>
<evidence type="ECO:0000256" key="2">
    <source>
        <dbReference type="ARBA" id="ARBA00022670"/>
    </source>
</evidence>
<evidence type="ECO:0000256" key="5">
    <source>
        <dbReference type="ARBA" id="ARBA00023136"/>
    </source>
</evidence>
<evidence type="ECO:0000256" key="6">
    <source>
        <dbReference type="NCBIfam" id="TIGR02228"/>
    </source>
</evidence>
<evidence type="ECO:0000256" key="4">
    <source>
        <dbReference type="ARBA" id="ARBA00022989"/>
    </source>
</evidence>
<keyword evidence="3 7" id="KW-0812">Transmembrane</keyword>
<comment type="caution">
    <text evidence="9">The sequence shown here is derived from an EMBL/GenBank/DDBJ whole genome shotgun (WGS) entry which is preliminary data.</text>
</comment>
<keyword evidence="2" id="KW-0645">Protease</keyword>
<evidence type="ECO:0000256" key="1">
    <source>
        <dbReference type="ARBA" id="ARBA00004370"/>
    </source>
</evidence>